<dbReference type="KEGG" id="hro:HELRODRAFT_68624"/>
<dbReference type="EnsemblMetazoa" id="HelroT68624">
    <property type="protein sequence ID" value="HelroP68624"/>
    <property type="gene ID" value="HelroG68624"/>
</dbReference>
<dbReference type="Proteomes" id="UP000015101">
    <property type="component" value="Unassembled WGS sequence"/>
</dbReference>
<dbReference type="InterPro" id="IPR019404">
    <property type="entry name" value="Mediator_Med11"/>
</dbReference>
<reference evidence="12" key="1">
    <citation type="submission" date="2012-12" db="EMBL/GenBank/DDBJ databases">
        <authorList>
            <person name="Hellsten U."/>
            <person name="Grimwood J."/>
            <person name="Chapman J.A."/>
            <person name="Shapiro H."/>
            <person name="Aerts A."/>
            <person name="Otillar R.P."/>
            <person name="Terry A.Y."/>
            <person name="Boore J.L."/>
            <person name="Simakov O."/>
            <person name="Marletaz F."/>
            <person name="Cho S.-J."/>
            <person name="Edsinger-Gonzales E."/>
            <person name="Havlak P."/>
            <person name="Kuo D.-H."/>
            <person name="Larsson T."/>
            <person name="Lv J."/>
            <person name="Arendt D."/>
            <person name="Savage R."/>
            <person name="Osoegawa K."/>
            <person name="de Jong P."/>
            <person name="Lindberg D.R."/>
            <person name="Seaver E.C."/>
            <person name="Weisblat D.A."/>
            <person name="Putnam N.H."/>
            <person name="Grigoriev I.V."/>
            <person name="Rokhsar D.S."/>
        </authorList>
    </citation>
    <scope>NUCLEOTIDE SEQUENCE</scope>
</reference>
<evidence type="ECO:0000256" key="1">
    <source>
        <dbReference type="ARBA" id="ARBA00004123"/>
    </source>
</evidence>
<evidence type="ECO:0000313" key="12">
    <source>
        <dbReference type="Proteomes" id="UP000015101"/>
    </source>
</evidence>
<dbReference type="AlphaFoldDB" id="T1FZH4"/>
<evidence type="ECO:0000313" key="10">
    <source>
        <dbReference type="EMBL" id="ESN94167.1"/>
    </source>
</evidence>
<accession>T1FZH4</accession>
<dbReference type="eggNOG" id="KOG4057">
    <property type="taxonomic scope" value="Eukaryota"/>
</dbReference>
<comment type="subcellular location">
    <subcellularLocation>
        <location evidence="1 9">Nucleus</location>
    </subcellularLocation>
</comment>
<evidence type="ECO:0000256" key="7">
    <source>
        <dbReference type="ARBA" id="ARBA00023242"/>
    </source>
</evidence>
<dbReference type="InParanoid" id="T1FZH4"/>
<evidence type="ECO:0000313" key="11">
    <source>
        <dbReference type="EnsemblMetazoa" id="HelroP68624"/>
    </source>
</evidence>
<dbReference type="GO" id="GO:0006357">
    <property type="term" value="P:regulation of transcription by RNA polymerase II"/>
    <property type="evidence" value="ECO:0007669"/>
    <property type="project" value="InterPro"/>
</dbReference>
<dbReference type="EMBL" id="KB097571">
    <property type="protein sequence ID" value="ESN94167.1"/>
    <property type="molecule type" value="Genomic_DNA"/>
</dbReference>
<comment type="subunit">
    <text evidence="9">Component of the Mediator complex.</text>
</comment>
<dbReference type="Pfam" id="PF10280">
    <property type="entry name" value="Med11"/>
    <property type="match status" value="1"/>
</dbReference>
<dbReference type="GO" id="GO:0016592">
    <property type="term" value="C:mediator complex"/>
    <property type="evidence" value="ECO:0000318"/>
    <property type="project" value="GO_Central"/>
</dbReference>
<sequence>MSRIQQLEEIEKNIAKALEFAGVVMNEMAKDKSVSKNVESHCTQFAKALENVESGLMSQINYLTTVSTSQPHTGSSYGAQKDLLLACQRNEIIKNRLQELEKVHASHAKKFSN</sequence>
<proteinExistence type="inferred from homology"/>
<dbReference type="Gene3D" id="1.10.287.3490">
    <property type="match status" value="1"/>
</dbReference>
<dbReference type="HOGENOM" id="CLU_123010_1_0_1"/>
<keyword evidence="5 9" id="KW-0010">Activator</keyword>
<dbReference type="RefSeq" id="XP_009027183.1">
    <property type="nucleotide sequence ID" value="XM_009028935.1"/>
</dbReference>
<dbReference type="GO" id="GO:0003712">
    <property type="term" value="F:transcription coregulator activity"/>
    <property type="evidence" value="ECO:0007669"/>
    <property type="project" value="InterPro"/>
</dbReference>
<evidence type="ECO:0000256" key="5">
    <source>
        <dbReference type="ARBA" id="ARBA00023159"/>
    </source>
</evidence>
<comment type="similarity">
    <text evidence="2 9">Belongs to the Mediator complex subunit 11 family.</text>
</comment>
<evidence type="ECO:0000256" key="8">
    <source>
        <dbReference type="ARBA" id="ARBA00032011"/>
    </source>
</evidence>
<dbReference type="GeneID" id="20214222"/>
<dbReference type="FunFam" id="1.10.287.3490:FF:000001">
    <property type="entry name" value="Mediator of RNA polymerase II transcription subunit 11"/>
    <property type="match status" value="1"/>
</dbReference>
<keyword evidence="12" id="KW-1185">Reference proteome</keyword>
<dbReference type="EMBL" id="AMQM01001501">
    <property type="status" value="NOT_ANNOTATED_CDS"/>
    <property type="molecule type" value="Genomic_DNA"/>
</dbReference>
<keyword evidence="4 9" id="KW-0805">Transcription regulation</keyword>
<organism evidence="11 12">
    <name type="scientific">Helobdella robusta</name>
    <name type="common">Californian leech</name>
    <dbReference type="NCBI Taxonomy" id="6412"/>
    <lineage>
        <taxon>Eukaryota</taxon>
        <taxon>Metazoa</taxon>
        <taxon>Spiralia</taxon>
        <taxon>Lophotrochozoa</taxon>
        <taxon>Annelida</taxon>
        <taxon>Clitellata</taxon>
        <taxon>Hirudinea</taxon>
        <taxon>Rhynchobdellida</taxon>
        <taxon>Glossiphoniidae</taxon>
        <taxon>Helobdella</taxon>
    </lineage>
</organism>
<dbReference type="PANTHER" id="PTHR22890">
    <property type="entry name" value="MEDIATOR OF RNA POLYMERASE II TRANSCRIPTION SUBUNIT 11"/>
    <property type="match status" value="1"/>
</dbReference>
<comment type="function">
    <text evidence="9">Component of the Mediator complex, a coactivator involved in the regulated transcription of nearly all RNA polymerase II-dependent genes. Mediator functions as a bridge to convey information from gene-specific regulatory proteins to the basal RNA polymerase II transcription machinery. Mediator is recruited to promoters by direct interactions with regulatory proteins and serves as a scaffold for the assembly of a functional pre-initiation complex with RNA polymerase II and the general transcription factors.</text>
</comment>
<dbReference type="OMA" id="WHRIQHV"/>
<evidence type="ECO:0000256" key="9">
    <source>
        <dbReference type="RuleBase" id="RU364147"/>
    </source>
</evidence>
<gene>
    <name evidence="11" type="primary">20214222</name>
    <name evidence="9" type="synonym">MED11</name>
    <name evidence="10" type="ORF">HELRODRAFT_68624</name>
</gene>
<dbReference type="CTD" id="20214222"/>
<keyword evidence="7 9" id="KW-0539">Nucleus</keyword>
<dbReference type="STRING" id="6412.T1FZH4"/>
<reference evidence="11" key="3">
    <citation type="submission" date="2015-06" db="UniProtKB">
        <authorList>
            <consortium name="EnsemblMetazoa"/>
        </authorList>
    </citation>
    <scope>IDENTIFICATION</scope>
</reference>
<reference evidence="10 12" key="2">
    <citation type="journal article" date="2013" name="Nature">
        <title>Insights into bilaterian evolution from three spiralian genomes.</title>
        <authorList>
            <person name="Simakov O."/>
            <person name="Marletaz F."/>
            <person name="Cho S.J."/>
            <person name="Edsinger-Gonzales E."/>
            <person name="Havlak P."/>
            <person name="Hellsten U."/>
            <person name="Kuo D.H."/>
            <person name="Larsson T."/>
            <person name="Lv J."/>
            <person name="Arendt D."/>
            <person name="Savage R."/>
            <person name="Osoegawa K."/>
            <person name="de Jong P."/>
            <person name="Grimwood J."/>
            <person name="Chapman J.A."/>
            <person name="Shapiro H."/>
            <person name="Aerts A."/>
            <person name="Otillar R.P."/>
            <person name="Terry A.Y."/>
            <person name="Boore J.L."/>
            <person name="Grigoriev I.V."/>
            <person name="Lindberg D.R."/>
            <person name="Seaver E.C."/>
            <person name="Weisblat D.A."/>
            <person name="Putnam N.H."/>
            <person name="Rokhsar D.S."/>
        </authorList>
    </citation>
    <scope>NUCLEOTIDE SEQUENCE</scope>
</reference>
<evidence type="ECO:0000256" key="3">
    <source>
        <dbReference type="ARBA" id="ARBA00019621"/>
    </source>
</evidence>
<keyword evidence="6 9" id="KW-0804">Transcription</keyword>
<protein>
    <recommendedName>
        <fullName evidence="3 9">Mediator of RNA polymerase II transcription subunit 11</fullName>
    </recommendedName>
    <alternativeName>
        <fullName evidence="8 9">Mediator complex subunit 11</fullName>
    </alternativeName>
</protein>
<dbReference type="OrthoDB" id="5418434at2759"/>
<evidence type="ECO:0000256" key="6">
    <source>
        <dbReference type="ARBA" id="ARBA00023163"/>
    </source>
</evidence>
<name>T1FZH4_HELRO</name>
<evidence type="ECO:0000256" key="4">
    <source>
        <dbReference type="ARBA" id="ARBA00023015"/>
    </source>
</evidence>
<dbReference type="FunCoup" id="T1FZH4">
    <property type="interactions" value="397"/>
</dbReference>
<evidence type="ECO:0000256" key="2">
    <source>
        <dbReference type="ARBA" id="ARBA00008186"/>
    </source>
</evidence>